<dbReference type="GO" id="GO:0004114">
    <property type="term" value="F:3',5'-cyclic-nucleotide phosphodiesterase activity"/>
    <property type="evidence" value="ECO:0007669"/>
    <property type="project" value="InterPro"/>
</dbReference>
<reference evidence="8 9" key="1">
    <citation type="submission" date="2016-11" db="EMBL/GenBank/DDBJ databases">
        <title>The macronuclear genome of Stentor coeruleus: a giant cell with tiny introns.</title>
        <authorList>
            <person name="Slabodnick M."/>
            <person name="Ruby J.G."/>
            <person name="Reiff S.B."/>
            <person name="Swart E.C."/>
            <person name="Gosai S."/>
            <person name="Prabakaran S."/>
            <person name="Witkowska E."/>
            <person name="Larue G.E."/>
            <person name="Fisher S."/>
            <person name="Freeman R.M."/>
            <person name="Gunawardena J."/>
            <person name="Chu W."/>
            <person name="Stover N.A."/>
            <person name="Gregory B.D."/>
            <person name="Nowacki M."/>
            <person name="Derisi J."/>
            <person name="Roy S.W."/>
            <person name="Marshall W.F."/>
            <person name="Sood P."/>
        </authorList>
    </citation>
    <scope>NUCLEOTIDE SEQUENCE [LARGE SCALE GENOMIC DNA]</scope>
    <source>
        <strain evidence="8">WM001</strain>
    </source>
</reference>
<evidence type="ECO:0000256" key="1">
    <source>
        <dbReference type="ARBA" id="ARBA00022723"/>
    </source>
</evidence>
<feature type="binding site" evidence="5">
    <location>
        <position position="281"/>
    </location>
    <ligand>
        <name>Zn(2+)</name>
        <dbReference type="ChEBI" id="CHEBI:29105"/>
        <label>1</label>
    </ligand>
</feature>
<proteinExistence type="inferred from homology"/>
<dbReference type="PROSITE" id="PS51845">
    <property type="entry name" value="PDEASE_I_2"/>
    <property type="match status" value="1"/>
</dbReference>
<dbReference type="InterPro" id="IPR023174">
    <property type="entry name" value="PDEase_CS"/>
</dbReference>
<dbReference type="GO" id="GO:0007165">
    <property type="term" value="P:signal transduction"/>
    <property type="evidence" value="ECO:0007669"/>
    <property type="project" value="InterPro"/>
</dbReference>
<feature type="binding site" evidence="4">
    <location>
        <position position="442"/>
    </location>
    <ligand>
        <name>AMP</name>
        <dbReference type="ChEBI" id="CHEBI:456215"/>
    </ligand>
</feature>
<evidence type="ECO:0000256" key="4">
    <source>
        <dbReference type="PIRSR" id="PIRSR623088-2"/>
    </source>
</evidence>
<dbReference type="EC" id="3.1.4.-" evidence="6"/>
<protein>
    <recommendedName>
        <fullName evidence="6">Phosphodiesterase</fullName>
        <ecNumber evidence="6">3.1.4.-</ecNumber>
    </recommendedName>
</protein>
<evidence type="ECO:0000313" key="8">
    <source>
        <dbReference type="EMBL" id="OMJ87276.1"/>
    </source>
</evidence>
<keyword evidence="1 5" id="KW-0479">Metal-binding</keyword>
<organism evidence="8 9">
    <name type="scientific">Stentor coeruleus</name>
    <dbReference type="NCBI Taxonomy" id="5963"/>
    <lineage>
        <taxon>Eukaryota</taxon>
        <taxon>Sar</taxon>
        <taxon>Alveolata</taxon>
        <taxon>Ciliophora</taxon>
        <taxon>Postciliodesmatophora</taxon>
        <taxon>Heterotrichea</taxon>
        <taxon>Heterotrichida</taxon>
        <taxon>Stentoridae</taxon>
        <taxon>Stentor</taxon>
    </lineage>
</organism>
<feature type="active site" description="Proton donor" evidence="3">
    <location>
        <position position="239"/>
    </location>
</feature>
<comment type="similarity">
    <text evidence="6">Belongs to the cyclic nucleotide phosphodiesterase family.</text>
</comment>
<feature type="binding site" evidence="5">
    <location>
        <position position="243"/>
    </location>
    <ligand>
        <name>Zn(2+)</name>
        <dbReference type="ChEBI" id="CHEBI:29105"/>
        <label>1</label>
    </ligand>
</feature>
<evidence type="ECO:0000256" key="3">
    <source>
        <dbReference type="PIRSR" id="PIRSR623088-1"/>
    </source>
</evidence>
<dbReference type="SMART" id="SM00471">
    <property type="entry name" value="HDc"/>
    <property type="match status" value="1"/>
</dbReference>
<dbReference type="Proteomes" id="UP000187209">
    <property type="component" value="Unassembled WGS sequence"/>
</dbReference>
<dbReference type="AlphaFoldDB" id="A0A1R2CE80"/>
<evidence type="ECO:0000256" key="6">
    <source>
        <dbReference type="RuleBase" id="RU363067"/>
    </source>
</evidence>
<dbReference type="InterPro" id="IPR002073">
    <property type="entry name" value="PDEase_catalytic_dom"/>
</dbReference>
<dbReference type="OrthoDB" id="189220at2759"/>
<dbReference type="InterPro" id="IPR036971">
    <property type="entry name" value="PDEase_catalytic_dom_sf"/>
</dbReference>
<dbReference type="CDD" id="cd00077">
    <property type="entry name" value="HDc"/>
    <property type="match status" value="1"/>
</dbReference>
<feature type="binding site" evidence="4">
    <location>
        <begin position="239"/>
        <end position="243"/>
    </location>
    <ligand>
        <name>AMP</name>
        <dbReference type="ChEBI" id="CHEBI:456215"/>
    </ligand>
</feature>
<sequence length="482" mass="56021">MIIRVGFFWGLSIVNHELDFLELSFLGSFAVAHGLLHIQQKLKFSLIKYELMNLIVGSACAVLLIFDLNGHPQMSHHQIIGSLNLTRLILIFSIQLKDCKSTLNRYSNKKFLSILSKTLNLDEVRKNEELYCQLYSILYSLKENPISSNKISISSKTVFSDNTEIVSVIKTFDYKDIPNIDSEYFDIFAFKTVACNNELVTLMTFYYYKYDFAQIMFRIQEFTNFSIQIQNGYLKNPYHNATHAADVTQFIHFMFEKCEVANVLQISVENAILLLISASIHDFKHPGYNNAFLINTEHELARTYNEESVLENFHVSSAFELIYQNDKCDFWLEVDNFTMRKHKKIIVKTVLATDFSRHFSDLQVYQNMKVQDFSKDSGQIKALEMIMHAADISNPTRPWALSKKWADLIIEENFAQGDIERELRINISPMCDRFSTNIAESQVYFSAKFVVPLFESVKNFVPKVQICTDYCDENIRNWQKLT</sequence>
<dbReference type="Gene3D" id="1.10.1300.10">
    <property type="entry name" value="3'5'-cyclic nucleotide phosphodiesterase, catalytic domain"/>
    <property type="match status" value="1"/>
</dbReference>
<evidence type="ECO:0000256" key="2">
    <source>
        <dbReference type="ARBA" id="ARBA00022801"/>
    </source>
</evidence>
<dbReference type="GO" id="GO:0046872">
    <property type="term" value="F:metal ion binding"/>
    <property type="evidence" value="ECO:0007669"/>
    <property type="project" value="UniProtKB-KW"/>
</dbReference>
<comment type="cofactor">
    <cofactor evidence="6">
        <name>a divalent metal cation</name>
        <dbReference type="ChEBI" id="CHEBI:60240"/>
    </cofactor>
    <text evidence="6">Binds 2 divalent metal cations per subunit. Site 1 may preferentially bind zinc ions, while site 2 has a preference for magnesium and/or manganese ions.</text>
</comment>
<dbReference type="Pfam" id="PF00233">
    <property type="entry name" value="PDEase_I"/>
    <property type="match status" value="1"/>
</dbReference>
<evidence type="ECO:0000256" key="5">
    <source>
        <dbReference type="PIRSR" id="PIRSR623088-3"/>
    </source>
</evidence>
<feature type="binding site" evidence="5">
    <location>
        <position position="282"/>
    </location>
    <ligand>
        <name>Zn(2+)</name>
        <dbReference type="ChEBI" id="CHEBI:29105"/>
        <label>1</label>
    </ligand>
</feature>
<keyword evidence="9" id="KW-1185">Reference proteome</keyword>
<dbReference type="EMBL" id="MPUH01000181">
    <property type="protein sequence ID" value="OMJ87276.1"/>
    <property type="molecule type" value="Genomic_DNA"/>
</dbReference>
<feature type="binding site" evidence="4">
    <location>
        <position position="282"/>
    </location>
    <ligand>
        <name>AMP</name>
        <dbReference type="ChEBI" id="CHEBI:456215"/>
    </ligand>
</feature>
<feature type="domain" description="PDEase" evidence="7">
    <location>
        <begin position="161"/>
        <end position="482"/>
    </location>
</feature>
<feature type="binding site" evidence="5">
    <location>
        <position position="391"/>
    </location>
    <ligand>
        <name>Zn(2+)</name>
        <dbReference type="ChEBI" id="CHEBI:29105"/>
        <label>1</label>
    </ligand>
</feature>
<feature type="binding site" evidence="4">
    <location>
        <position position="391"/>
    </location>
    <ligand>
        <name>AMP</name>
        <dbReference type="ChEBI" id="CHEBI:456215"/>
    </ligand>
</feature>
<dbReference type="SUPFAM" id="SSF109604">
    <property type="entry name" value="HD-domain/PDEase-like"/>
    <property type="match status" value="1"/>
</dbReference>
<evidence type="ECO:0000259" key="7">
    <source>
        <dbReference type="PROSITE" id="PS51845"/>
    </source>
</evidence>
<accession>A0A1R2CE80</accession>
<dbReference type="InterPro" id="IPR023088">
    <property type="entry name" value="PDEase"/>
</dbReference>
<dbReference type="PRINTS" id="PR00387">
    <property type="entry name" value="PDIESTERASE1"/>
</dbReference>
<gene>
    <name evidence="8" type="ORF">SteCoe_11044</name>
</gene>
<keyword evidence="2 6" id="KW-0378">Hydrolase</keyword>
<dbReference type="PANTHER" id="PTHR11347">
    <property type="entry name" value="CYCLIC NUCLEOTIDE PHOSPHODIESTERASE"/>
    <property type="match status" value="1"/>
</dbReference>
<comment type="caution">
    <text evidence="8">The sequence shown here is derived from an EMBL/GenBank/DDBJ whole genome shotgun (WGS) entry which is preliminary data.</text>
</comment>
<evidence type="ECO:0000313" key="9">
    <source>
        <dbReference type="Proteomes" id="UP000187209"/>
    </source>
</evidence>
<feature type="binding site" evidence="5">
    <location>
        <position position="282"/>
    </location>
    <ligand>
        <name>Zn(2+)</name>
        <dbReference type="ChEBI" id="CHEBI:29105"/>
        <label>2</label>
    </ligand>
</feature>
<dbReference type="InterPro" id="IPR003607">
    <property type="entry name" value="HD/PDEase_dom"/>
</dbReference>
<dbReference type="PROSITE" id="PS00126">
    <property type="entry name" value="PDEASE_I_1"/>
    <property type="match status" value="1"/>
</dbReference>
<name>A0A1R2CE80_9CILI</name>